<protein>
    <submittedName>
        <fullName evidence="2">Nuclear transport factor 2 family protein</fullName>
    </submittedName>
</protein>
<dbReference type="Pfam" id="PF12680">
    <property type="entry name" value="SnoaL_2"/>
    <property type="match status" value="1"/>
</dbReference>
<dbReference type="Gene3D" id="3.10.450.50">
    <property type="match status" value="1"/>
</dbReference>
<proteinExistence type="predicted"/>
<dbReference type="Proteomes" id="UP000286100">
    <property type="component" value="Unassembled WGS sequence"/>
</dbReference>
<evidence type="ECO:0000313" key="2">
    <source>
        <dbReference type="EMBL" id="RJF85882.1"/>
    </source>
</evidence>
<dbReference type="OrthoDB" id="8229984at2"/>
<dbReference type="SUPFAM" id="SSF54427">
    <property type="entry name" value="NTF2-like"/>
    <property type="match status" value="1"/>
</dbReference>
<dbReference type="InterPro" id="IPR032710">
    <property type="entry name" value="NTF2-like_dom_sf"/>
</dbReference>
<dbReference type="InterPro" id="IPR037401">
    <property type="entry name" value="SnoaL-like"/>
</dbReference>
<evidence type="ECO:0000259" key="1">
    <source>
        <dbReference type="Pfam" id="PF12680"/>
    </source>
</evidence>
<evidence type="ECO:0000313" key="3">
    <source>
        <dbReference type="Proteomes" id="UP000286100"/>
    </source>
</evidence>
<dbReference type="RefSeq" id="WP_119765062.1">
    <property type="nucleotide sequence ID" value="NZ_QYUM01000004.1"/>
</dbReference>
<accession>A0A418W790</accession>
<feature type="domain" description="SnoaL-like" evidence="1">
    <location>
        <begin position="10"/>
        <end position="109"/>
    </location>
</feature>
<dbReference type="EMBL" id="QYUM01000004">
    <property type="protein sequence ID" value="RJF85882.1"/>
    <property type="molecule type" value="Genomic_DNA"/>
</dbReference>
<dbReference type="AlphaFoldDB" id="A0A418W790"/>
<reference evidence="2 3" key="1">
    <citation type="submission" date="2018-09" db="EMBL/GenBank/DDBJ databases">
        <authorList>
            <person name="Zhu H."/>
        </authorList>
    </citation>
    <scope>NUCLEOTIDE SEQUENCE [LARGE SCALE GENOMIC DNA]</scope>
    <source>
        <strain evidence="2 3">K2R01-6</strain>
    </source>
</reference>
<gene>
    <name evidence="2" type="ORF">D3876_18685</name>
</gene>
<keyword evidence="3" id="KW-1185">Reference proteome</keyword>
<organism evidence="2 3">
    <name type="scientific">Sphingomonas cavernae</name>
    <dbReference type="NCBI Taxonomy" id="2320861"/>
    <lineage>
        <taxon>Bacteria</taxon>
        <taxon>Pseudomonadati</taxon>
        <taxon>Pseudomonadota</taxon>
        <taxon>Alphaproteobacteria</taxon>
        <taxon>Sphingomonadales</taxon>
        <taxon>Sphingomonadaceae</taxon>
        <taxon>Sphingomonas</taxon>
    </lineage>
</organism>
<name>A0A418W790_9SPHN</name>
<comment type="caution">
    <text evidence="2">The sequence shown here is derived from an EMBL/GenBank/DDBJ whole genome shotgun (WGS) entry which is preliminary data.</text>
</comment>
<sequence>MTEAEVSNFVVAFAAAWAAREPSAFEALWHPDGVLHYPYVDRPVAGAEIGRRNAAHNEQTPDLVWQLLDWTWRGDVVIVEWQLTNMAGGKRVQWRGVDKFTLRDGKIMEEIVYSDTAPQRALMEGRHLEPMLRF</sequence>